<accession>A0ABP8IHD0</accession>
<name>A0ABP8IHD0_9BACT</name>
<proteinExistence type="predicted"/>
<evidence type="ECO:0000313" key="1">
    <source>
        <dbReference type="EMBL" id="GAA4358898.1"/>
    </source>
</evidence>
<protein>
    <submittedName>
        <fullName evidence="1">Uncharacterized protein</fullName>
    </submittedName>
</protein>
<dbReference type="EMBL" id="BAABGZ010000028">
    <property type="protein sequence ID" value="GAA4358898.1"/>
    <property type="molecule type" value="Genomic_DNA"/>
</dbReference>
<comment type="caution">
    <text evidence="1">The sequence shown here is derived from an EMBL/GenBank/DDBJ whole genome shotgun (WGS) entry which is preliminary data.</text>
</comment>
<keyword evidence="2" id="KW-1185">Reference proteome</keyword>
<dbReference type="Proteomes" id="UP001501153">
    <property type="component" value="Unassembled WGS sequence"/>
</dbReference>
<reference evidence="2" key="1">
    <citation type="journal article" date="2019" name="Int. J. Syst. Evol. Microbiol.">
        <title>The Global Catalogue of Microorganisms (GCM) 10K type strain sequencing project: providing services to taxonomists for standard genome sequencing and annotation.</title>
        <authorList>
            <consortium name="The Broad Institute Genomics Platform"/>
            <consortium name="The Broad Institute Genome Sequencing Center for Infectious Disease"/>
            <person name="Wu L."/>
            <person name="Ma J."/>
        </authorList>
    </citation>
    <scope>NUCLEOTIDE SEQUENCE [LARGE SCALE GENOMIC DNA]</scope>
    <source>
        <strain evidence="2">JCM 17923</strain>
    </source>
</reference>
<gene>
    <name evidence="1" type="ORF">GCM10023185_24960</name>
</gene>
<sequence>MRQCLWQYLAQVDALEAQGPEALTEEALQELVRRYHAALQRALTPGQYLSFLELQLGPPAAAPFGGWLAASGE</sequence>
<organism evidence="1 2">
    <name type="scientific">Hymenobacter saemangeumensis</name>
    <dbReference type="NCBI Taxonomy" id="1084522"/>
    <lineage>
        <taxon>Bacteria</taxon>
        <taxon>Pseudomonadati</taxon>
        <taxon>Bacteroidota</taxon>
        <taxon>Cytophagia</taxon>
        <taxon>Cytophagales</taxon>
        <taxon>Hymenobacteraceae</taxon>
        <taxon>Hymenobacter</taxon>
    </lineage>
</organism>
<evidence type="ECO:0000313" key="2">
    <source>
        <dbReference type="Proteomes" id="UP001501153"/>
    </source>
</evidence>